<proteinExistence type="predicted"/>
<dbReference type="InterPro" id="IPR047124">
    <property type="entry name" value="HI_0220.2"/>
</dbReference>
<sequence>MTLEEVRSAIKEDPQNAVYTEQEIPPLFQVDSKARVLIIGQAPGLKAQERGQLFQDASGQRLRDWLGVDESIFYDSGQIAILPMDFYYPGKGKSGDLPPRPGFAEKWHPVLLREMPDIQLTLLIGQYAQAAYLKTRSSLTETVQHFEDFLPEFFPLAHPSPRNNIWLAKNPWYQAQLLPRLKEEVARALKKS</sequence>
<name>A0ABV8CVE5_9STRE</name>
<dbReference type="CDD" id="cd10033">
    <property type="entry name" value="UDG_like"/>
    <property type="match status" value="1"/>
</dbReference>
<dbReference type="Gene3D" id="3.40.470.10">
    <property type="entry name" value="Uracil-DNA glycosylase-like domain"/>
    <property type="match status" value="1"/>
</dbReference>
<dbReference type="Pfam" id="PF03167">
    <property type="entry name" value="UDG"/>
    <property type="match status" value="1"/>
</dbReference>
<dbReference type="EMBL" id="JBHRZV010000034">
    <property type="protein sequence ID" value="MFC3928008.1"/>
    <property type="molecule type" value="Genomic_DNA"/>
</dbReference>
<dbReference type="RefSeq" id="WP_380426167.1">
    <property type="nucleotide sequence ID" value="NZ_JBHRZV010000034.1"/>
</dbReference>
<dbReference type="SMART" id="SM00987">
    <property type="entry name" value="UreE_C"/>
    <property type="match status" value="1"/>
</dbReference>
<dbReference type="Proteomes" id="UP001595807">
    <property type="component" value="Unassembled WGS sequence"/>
</dbReference>
<comment type="caution">
    <text evidence="2">The sequence shown here is derived from an EMBL/GenBank/DDBJ whole genome shotgun (WGS) entry which is preliminary data.</text>
</comment>
<evidence type="ECO:0000313" key="2">
    <source>
        <dbReference type="EMBL" id="MFC3928008.1"/>
    </source>
</evidence>
<dbReference type="PANTHER" id="PTHR42160:SF1">
    <property type="entry name" value="URACIL-DNA GLYCOSYLASE SUPERFAMILY PROTEIN"/>
    <property type="match status" value="1"/>
</dbReference>
<keyword evidence="3" id="KW-1185">Reference proteome</keyword>
<evidence type="ECO:0000313" key="3">
    <source>
        <dbReference type="Proteomes" id="UP001595807"/>
    </source>
</evidence>
<reference evidence="3" key="1">
    <citation type="journal article" date="2019" name="Int. J. Syst. Evol. Microbiol.">
        <title>The Global Catalogue of Microorganisms (GCM) 10K type strain sequencing project: providing services to taxonomists for standard genome sequencing and annotation.</title>
        <authorList>
            <consortium name="The Broad Institute Genomics Platform"/>
            <consortium name="The Broad Institute Genome Sequencing Center for Infectious Disease"/>
            <person name="Wu L."/>
            <person name="Ma J."/>
        </authorList>
    </citation>
    <scope>NUCLEOTIDE SEQUENCE [LARGE SCALE GENOMIC DNA]</scope>
    <source>
        <strain evidence="3">CCUG 67170</strain>
    </source>
</reference>
<dbReference type="InterPro" id="IPR036895">
    <property type="entry name" value="Uracil-DNA_glycosylase-like_sf"/>
</dbReference>
<dbReference type="PANTHER" id="PTHR42160">
    <property type="entry name" value="URACIL-DNA GLYCOSYLASE SUPERFAMILY PROTEIN"/>
    <property type="match status" value="1"/>
</dbReference>
<gene>
    <name evidence="2" type="ORF">ACFORF_05255</name>
</gene>
<feature type="domain" description="Uracil-DNA glycosylase-like" evidence="1">
    <location>
        <begin position="27"/>
        <end position="182"/>
    </location>
</feature>
<protein>
    <submittedName>
        <fullName evidence="2">Uracil-DNA glycosylase family protein</fullName>
    </submittedName>
</protein>
<organism evidence="2 3">
    <name type="scientific">Streptococcus caprae</name>
    <dbReference type="NCBI Taxonomy" id="1640501"/>
    <lineage>
        <taxon>Bacteria</taxon>
        <taxon>Bacillati</taxon>
        <taxon>Bacillota</taxon>
        <taxon>Bacilli</taxon>
        <taxon>Lactobacillales</taxon>
        <taxon>Streptococcaceae</taxon>
        <taxon>Streptococcus</taxon>
    </lineage>
</organism>
<dbReference type="SUPFAM" id="SSF52141">
    <property type="entry name" value="Uracil-DNA glycosylase-like"/>
    <property type="match status" value="1"/>
</dbReference>
<dbReference type="SMART" id="SM00986">
    <property type="entry name" value="UDG"/>
    <property type="match status" value="1"/>
</dbReference>
<dbReference type="InterPro" id="IPR005122">
    <property type="entry name" value="Uracil-DNA_glycosylase-like"/>
</dbReference>
<evidence type="ECO:0000259" key="1">
    <source>
        <dbReference type="SMART" id="SM00986"/>
    </source>
</evidence>
<accession>A0ABV8CVE5</accession>